<keyword evidence="2" id="KW-0479">Metal-binding</keyword>
<proteinExistence type="predicted"/>
<protein>
    <submittedName>
        <fullName evidence="4">Aminobenzoyl-glutamate utilization protein A</fullName>
    </submittedName>
</protein>
<dbReference type="GO" id="GO:0046872">
    <property type="term" value="F:metal ion binding"/>
    <property type="evidence" value="ECO:0007669"/>
    <property type="project" value="UniProtKB-KW"/>
</dbReference>
<dbReference type="OrthoDB" id="9776731at2"/>
<feature type="binding site" evidence="2">
    <location>
        <position position="143"/>
    </location>
    <ligand>
        <name>Mn(2+)</name>
        <dbReference type="ChEBI" id="CHEBI:29035"/>
        <label>2</label>
    </ligand>
</feature>
<evidence type="ECO:0000256" key="1">
    <source>
        <dbReference type="ARBA" id="ARBA00022801"/>
    </source>
</evidence>
<name>A0A4Q7VJM0_9BACT</name>
<reference evidence="4 5" key="1">
    <citation type="submission" date="2019-02" db="EMBL/GenBank/DDBJ databases">
        <title>Genomic Encyclopedia of Type Strains, Phase IV (KMG-IV): sequencing the most valuable type-strain genomes for metagenomic binning, comparative biology and taxonomic classification.</title>
        <authorList>
            <person name="Goeker M."/>
        </authorList>
    </citation>
    <scope>NUCLEOTIDE SEQUENCE [LARGE SCALE GENOMIC DNA]</scope>
    <source>
        <strain evidence="4 5">DSM 28825</strain>
    </source>
</reference>
<dbReference type="InterPro" id="IPR002933">
    <property type="entry name" value="Peptidase_M20"/>
</dbReference>
<dbReference type="InterPro" id="IPR017439">
    <property type="entry name" value="Amidohydrolase"/>
</dbReference>
<organism evidence="4 5">
    <name type="scientific">Ancylomarina subtilis</name>
    <dbReference type="NCBI Taxonomy" id="1639035"/>
    <lineage>
        <taxon>Bacteria</taxon>
        <taxon>Pseudomonadati</taxon>
        <taxon>Bacteroidota</taxon>
        <taxon>Bacteroidia</taxon>
        <taxon>Marinilabiliales</taxon>
        <taxon>Marinifilaceae</taxon>
        <taxon>Ancylomarina</taxon>
    </lineage>
</organism>
<dbReference type="Proteomes" id="UP000293562">
    <property type="component" value="Unassembled WGS sequence"/>
</dbReference>
<dbReference type="SUPFAM" id="SSF55031">
    <property type="entry name" value="Bacterial exopeptidase dimerisation domain"/>
    <property type="match status" value="1"/>
</dbReference>
<dbReference type="EMBL" id="SHKN01000001">
    <property type="protein sequence ID" value="RZT96257.1"/>
    <property type="molecule type" value="Genomic_DNA"/>
</dbReference>
<evidence type="ECO:0000259" key="3">
    <source>
        <dbReference type="Pfam" id="PF07687"/>
    </source>
</evidence>
<feature type="binding site" evidence="2">
    <location>
        <position position="177"/>
    </location>
    <ligand>
        <name>Mn(2+)</name>
        <dbReference type="ChEBI" id="CHEBI:29035"/>
        <label>2</label>
    </ligand>
</feature>
<accession>A0A4Q7VJM0</accession>
<evidence type="ECO:0000256" key="2">
    <source>
        <dbReference type="PIRSR" id="PIRSR005962-1"/>
    </source>
</evidence>
<feature type="binding site" evidence="2">
    <location>
        <position position="141"/>
    </location>
    <ligand>
        <name>Mn(2+)</name>
        <dbReference type="ChEBI" id="CHEBI:29035"/>
        <label>2</label>
    </ligand>
</feature>
<keyword evidence="2" id="KW-0464">Manganese</keyword>
<dbReference type="Pfam" id="PF07687">
    <property type="entry name" value="M20_dimer"/>
    <property type="match status" value="1"/>
</dbReference>
<dbReference type="RefSeq" id="WP_130306155.1">
    <property type="nucleotide sequence ID" value="NZ_SHKN01000001.1"/>
</dbReference>
<dbReference type="NCBIfam" id="TIGR01891">
    <property type="entry name" value="amidohydrolases"/>
    <property type="match status" value="1"/>
</dbReference>
<comment type="cofactor">
    <cofactor evidence="2">
        <name>Mn(2+)</name>
        <dbReference type="ChEBI" id="CHEBI:29035"/>
    </cofactor>
    <text evidence="2">The Mn(2+) ion enhances activity.</text>
</comment>
<sequence>MINKSIEKKTIAYRRHFHLQPELAWLEYATAAFIADELEALGFEVKKGAEVMQASGLMGLPSEQENKLAFERAEQLYGTEKLKPFANHCTAVAGILDCGEGPTIALRFDMDALPIEEAMTENHIPFDKGFVSENCAVMHACGHDAHSAIGLGVAHYLGTHSDQIKGKIILLFQPAEEGVRGAAAIVKSGFLKDVDYLLAAHLWSNMPLGKLVCSQNGTAATDKLDVIFYGQAAHAGICPEKGNNAILAAANCIVGLHAIQYQGEGFSRVNVGRVEGGTARNIIADKASLELELRANNQERESLLFKEAQEIIASSARQQNCRFEILKQGQASGAVGDSALAECIKSEAEKISFFSDIVLSDEVNRGSEDFTSLMHQVQNRGGKACFIGVGASLNTKCLQHHTPDFDIDERALLPSVELFFNLAKMLTNQIKQI</sequence>
<dbReference type="GO" id="GO:0005737">
    <property type="term" value="C:cytoplasm"/>
    <property type="evidence" value="ECO:0007669"/>
    <property type="project" value="TreeGrafter"/>
</dbReference>
<keyword evidence="5" id="KW-1185">Reference proteome</keyword>
<feature type="domain" description="Peptidase M20 dimerisation" evidence="3">
    <location>
        <begin position="225"/>
        <end position="317"/>
    </location>
</feature>
<dbReference type="GO" id="GO:0071713">
    <property type="term" value="F:para-aminobenzoyl-glutamate hydrolase activity"/>
    <property type="evidence" value="ECO:0007669"/>
    <property type="project" value="TreeGrafter"/>
</dbReference>
<dbReference type="AlphaFoldDB" id="A0A4Q7VJM0"/>
<evidence type="ECO:0000313" key="4">
    <source>
        <dbReference type="EMBL" id="RZT96257.1"/>
    </source>
</evidence>
<keyword evidence="1" id="KW-0378">Hydrolase</keyword>
<gene>
    <name evidence="4" type="ORF">EV201_0893</name>
</gene>
<dbReference type="GO" id="GO:0046657">
    <property type="term" value="P:folic acid catabolic process"/>
    <property type="evidence" value="ECO:0007669"/>
    <property type="project" value="TreeGrafter"/>
</dbReference>
<feature type="binding site" evidence="2">
    <location>
        <position position="401"/>
    </location>
    <ligand>
        <name>Mn(2+)</name>
        <dbReference type="ChEBI" id="CHEBI:29035"/>
        <label>2</label>
    </ligand>
</feature>
<dbReference type="InterPro" id="IPR011650">
    <property type="entry name" value="Peptidase_M20_dimer"/>
</dbReference>
<dbReference type="InterPro" id="IPR052030">
    <property type="entry name" value="Peptidase_M20/M20A_hydrolases"/>
</dbReference>
<dbReference type="PIRSF" id="PIRSF005962">
    <property type="entry name" value="Pept_M20D_amidohydro"/>
    <property type="match status" value="1"/>
</dbReference>
<comment type="caution">
    <text evidence="4">The sequence shown here is derived from an EMBL/GenBank/DDBJ whole genome shotgun (WGS) entry which is preliminary data.</text>
</comment>
<dbReference type="InterPro" id="IPR036264">
    <property type="entry name" value="Bact_exopeptidase_dim_dom"/>
</dbReference>
<dbReference type="Pfam" id="PF01546">
    <property type="entry name" value="Peptidase_M20"/>
    <property type="match status" value="1"/>
</dbReference>
<feature type="binding site" evidence="2">
    <location>
        <position position="201"/>
    </location>
    <ligand>
        <name>Mn(2+)</name>
        <dbReference type="ChEBI" id="CHEBI:29035"/>
        <label>2</label>
    </ligand>
</feature>
<evidence type="ECO:0000313" key="5">
    <source>
        <dbReference type="Proteomes" id="UP000293562"/>
    </source>
</evidence>
<dbReference type="GO" id="GO:0016805">
    <property type="term" value="F:dipeptidase activity"/>
    <property type="evidence" value="ECO:0007669"/>
    <property type="project" value="TreeGrafter"/>
</dbReference>
<dbReference type="SUPFAM" id="SSF53187">
    <property type="entry name" value="Zn-dependent exopeptidases"/>
    <property type="match status" value="1"/>
</dbReference>
<dbReference type="PANTHER" id="PTHR30575:SF3">
    <property type="entry name" value="PEPTIDASE M20 DIMERISATION DOMAIN-CONTAINING PROTEIN"/>
    <property type="match status" value="1"/>
</dbReference>
<dbReference type="PANTHER" id="PTHR30575">
    <property type="entry name" value="PEPTIDASE M20"/>
    <property type="match status" value="1"/>
</dbReference>
<dbReference type="Gene3D" id="3.40.630.10">
    <property type="entry name" value="Zn peptidases"/>
    <property type="match status" value="2"/>
</dbReference>